<feature type="active site" evidence="11">
    <location>
        <position position="190"/>
    </location>
</feature>
<evidence type="ECO:0000256" key="10">
    <source>
        <dbReference type="ARBA" id="ARBA00061433"/>
    </source>
</evidence>
<protein>
    <recommendedName>
        <fullName evidence="11">Ribose-phosphate pyrophosphokinase</fullName>
        <shortName evidence="11">RPPK</shortName>
        <ecNumber evidence="11">2.7.6.1</ecNumber>
    </recommendedName>
    <alternativeName>
        <fullName evidence="11">5-phospho-D-ribosyl alpha-1-diphosphate synthase</fullName>
    </alternativeName>
    <alternativeName>
        <fullName evidence="11">Phosphoribosyl diphosphate synthase</fullName>
    </alternativeName>
    <alternativeName>
        <fullName evidence="11">Phosphoribosyl pyrophosphate synthase</fullName>
        <shortName evidence="11">P-Rib-PP synthase</shortName>
        <shortName evidence="11">PRPP synthase</shortName>
        <shortName evidence="11">PRPPase</shortName>
    </alternativeName>
</protein>
<evidence type="ECO:0000313" key="15">
    <source>
        <dbReference type="Proteomes" id="UP000050360"/>
    </source>
</evidence>
<evidence type="ECO:0000256" key="2">
    <source>
        <dbReference type="ARBA" id="ARBA00022679"/>
    </source>
</evidence>
<dbReference type="NCBIfam" id="NF002095">
    <property type="entry name" value="PRK00934.1"/>
    <property type="match status" value="1"/>
</dbReference>
<evidence type="ECO:0000256" key="4">
    <source>
        <dbReference type="ARBA" id="ARBA00022727"/>
    </source>
</evidence>
<dbReference type="UniPathway" id="UPA00087">
    <property type="reaction ID" value="UER00172"/>
</dbReference>
<keyword evidence="1 11" id="KW-0963">Cytoplasm</keyword>
<evidence type="ECO:0000256" key="11">
    <source>
        <dbReference type="HAMAP-Rule" id="MF_00583"/>
    </source>
</evidence>
<evidence type="ECO:0000256" key="5">
    <source>
        <dbReference type="ARBA" id="ARBA00022741"/>
    </source>
</evidence>
<accession>A0A0P8A989</accession>
<keyword evidence="7 11" id="KW-0067">ATP-binding</keyword>
<dbReference type="GO" id="GO:0005737">
    <property type="term" value="C:cytoplasm"/>
    <property type="evidence" value="ECO:0007669"/>
    <property type="project" value="UniProtKB-SubCell"/>
</dbReference>
<dbReference type="InterPro" id="IPR037514">
    <property type="entry name" value="Rib-P_diPkinase_arc"/>
</dbReference>
<comment type="catalytic activity">
    <reaction evidence="9 11">
        <text>D-ribose 5-phosphate + ATP = 5-phospho-alpha-D-ribose 1-diphosphate + AMP + H(+)</text>
        <dbReference type="Rhea" id="RHEA:15609"/>
        <dbReference type="ChEBI" id="CHEBI:15378"/>
        <dbReference type="ChEBI" id="CHEBI:30616"/>
        <dbReference type="ChEBI" id="CHEBI:58017"/>
        <dbReference type="ChEBI" id="CHEBI:78346"/>
        <dbReference type="ChEBI" id="CHEBI:456215"/>
        <dbReference type="EC" id="2.7.6.1"/>
    </reaction>
</comment>
<dbReference type="GO" id="GO:0006015">
    <property type="term" value="P:5-phosphoribose 1-diphosphate biosynthetic process"/>
    <property type="evidence" value="ECO:0007669"/>
    <property type="project" value="UniProtKB-UniRule"/>
</dbReference>
<gene>
    <name evidence="11" type="primary">prs</name>
    <name evidence="14" type="ORF">MPEBLZ_02248</name>
</gene>
<evidence type="ECO:0000256" key="6">
    <source>
        <dbReference type="ARBA" id="ARBA00022777"/>
    </source>
</evidence>
<dbReference type="GO" id="GO:0002189">
    <property type="term" value="C:ribose phosphate diphosphokinase complex"/>
    <property type="evidence" value="ECO:0007669"/>
    <property type="project" value="TreeGrafter"/>
</dbReference>
<dbReference type="InterPro" id="IPR029099">
    <property type="entry name" value="Pribosyltran_N"/>
</dbReference>
<keyword evidence="6 11" id="KW-0418">Kinase</keyword>
<feature type="binding site" evidence="11">
    <location>
        <position position="216"/>
    </location>
    <ligand>
        <name>D-ribose 5-phosphate</name>
        <dbReference type="ChEBI" id="CHEBI:78346"/>
    </ligand>
</feature>
<dbReference type="AlphaFoldDB" id="A0A0P8A989"/>
<dbReference type="NCBIfam" id="TIGR01251">
    <property type="entry name" value="ribP_PPkin"/>
    <property type="match status" value="1"/>
</dbReference>
<dbReference type="CDD" id="cd06223">
    <property type="entry name" value="PRTases_typeI"/>
    <property type="match status" value="1"/>
</dbReference>
<comment type="subcellular location">
    <subcellularLocation>
        <location evidence="11">Cytoplasm</location>
    </subcellularLocation>
</comment>
<evidence type="ECO:0000256" key="3">
    <source>
        <dbReference type="ARBA" id="ARBA00022723"/>
    </source>
</evidence>
<comment type="similarity">
    <text evidence="10 11">Belongs to the ribose-phosphate pyrophosphokinase family. Class III (archaeal) subfamily.</text>
</comment>
<evidence type="ECO:0000256" key="8">
    <source>
        <dbReference type="ARBA" id="ARBA00022842"/>
    </source>
</evidence>
<sequence length="294" mass="31774">MDIIAGPASQLLAGRVKEAIEVTEVTEVLESNLLISEFKKFPDGELYTRVVDDIGPEVTIIQSTVTDTDLIALLQLIDACSDASRVNVVIPYMGYARQDKKFKPGEPISARAIARTIKADNVYTINIHDTSILDYFDAKTVDLDATPMIGKYIKNMKFINPLIIAPDDGAIHIAKSASSELGIDYDYLEKTRLSGETVSIQPKNVNVKGRDVIIIDDIISTGGTVAETISLLRKQGAHEVYAACVHPVLSNNAILKLFKAGVKGIIATDTIDKGVSVVSVAPVIASAMALTKRF</sequence>
<comment type="function">
    <text evidence="11">Involved in the biosynthesis of the central metabolite phospho-alpha-D-ribosyl-1-pyrophosphate (PRPP) via the transfer of pyrophosphoryl group from ATP to 1-hydroxyl of ribose-5-phosphate (Rib-5-P).</text>
</comment>
<evidence type="ECO:0000259" key="12">
    <source>
        <dbReference type="Pfam" id="PF00156"/>
    </source>
</evidence>
<organism evidence="14 15">
    <name type="scientific">Candidatus Methanoperedens nitratireducens</name>
    <dbReference type="NCBI Taxonomy" id="1392998"/>
    <lineage>
        <taxon>Archaea</taxon>
        <taxon>Methanobacteriati</taxon>
        <taxon>Methanobacteriota</taxon>
        <taxon>Stenosarchaea group</taxon>
        <taxon>Methanomicrobia</taxon>
        <taxon>Methanosarcinales</taxon>
        <taxon>ANME-2 cluster</taxon>
        <taxon>Candidatus Methanoperedentaceae</taxon>
        <taxon>Candidatus Methanoperedens</taxon>
    </lineage>
</organism>
<evidence type="ECO:0000256" key="1">
    <source>
        <dbReference type="ARBA" id="ARBA00022490"/>
    </source>
</evidence>
<evidence type="ECO:0000313" key="14">
    <source>
        <dbReference type="EMBL" id="KPQ43192.1"/>
    </source>
</evidence>
<dbReference type="EC" id="2.7.6.1" evidence="11"/>
<dbReference type="GO" id="GO:0000287">
    <property type="term" value="F:magnesium ion binding"/>
    <property type="evidence" value="ECO:0007669"/>
    <property type="project" value="UniProtKB-UniRule"/>
</dbReference>
<dbReference type="GO" id="GO:0004749">
    <property type="term" value="F:ribose phosphate diphosphokinase activity"/>
    <property type="evidence" value="ECO:0007669"/>
    <property type="project" value="UniProtKB-UniRule"/>
</dbReference>
<dbReference type="HAMAP" id="MF_00583_A">
    <property type="entry name" value="RibP_PPkinase_A"/>
    <property type="match status" value="1"/>
</dbReference>
<reference evidence="14 15" key="1">
    <citation type="submission" date="2015-09" db="EMBL/GenBank/DDBJ databases">
        <title>A metagenomics-based metabolic model of nitrate-dependent anaerobic oxidation of methane by Methanoperedens-like archaea.</title>
        <authorList>
            <person name="Arshad A."/>
            <person name="Speth D.R."/>
            <person name="De Graaf R.M."/>
            <person name="Op Den Camp H.J."/>
            <person name="Jetten M.S."/>
            <person name="Welte C.U."/>
        </authorList>
    </citation>
    <scope>NUCLEOTIDE SEQUENCE [LARGE SCALE GENOMIC DNA]</scope>
</reference>
<evidence type="ECO:0000259" key="13">
    <source>
        <dbReference type="Pfam" id="PF13793"/>
    </source>
</evidence>
<dbReference type="PATRIC" id="fig|1719120.3.peg.2455"/>
<comment type="cofactor">
    <cofactor evidence="11">
        <name>Mg(2+)</name>
        <dbReference type="ChEBI" id="CHEBI:18420"/>
    </cofactor>
    <text evidence="11">Binds 2 Mg(2+) ions per subunit.</text>
</comment>
<proteinExistence type="inferred from homology"/>
<feature type="domain" description="Ribose-phosphate pyrophosphokinase N-terminal" evidence="13">
    <location>
        <begin position="9"/>
        <end position="118"/>
    </location>
</feature>
<keyword evidence="4 11" id="KW-0545">Nucleotide biosynthesis</keyword>
<dbReference type="Proteomes" id="UP000050360">
    <property type="component" value="Unassembled WGS sequence"/>
</dbReference>
<dbReference type="InterPro" id="IPR000836">
    <property type="entry name" value="PRTase_dom"/>
</dbReference>
<keyword evidence="2 11" id="KW-0808">Transferase</keyword>
<dbReference type="EMBL" id="LKCM01000172">
    <property type="protein sequence ID" value="KPQ43192.1"/>
    <property type="molecule type" value="Genomic_DNA"/>
</dbReference>
<comment type="pathway">
    <text evidence="11">Metabolic intermediate biosynthesis; 5-phospho-alpha-D-ribose 1-diphosphate biosynthesis; 5-phospho-alpha-D-ribose 1-diphosphate from D-ribose 5-phosphate (route I): step 1/1.</text>
</comment>
<feature type="binding site" evidence="11">
    <location>
        <begin position="97"/>
        <end position="98"/>
    </location>
    <ligand>
        <name>ATP</name>
        <dbReference type="ChEBI" id="CHEBI:30616"/>
    </ligand>
</feature>
<dbReference type="Pfam" id="PF00156">
    <property type="entry name" value="Pribosyltran"/>
    <property type="match status" value="1"/>
</dbReference>
<dbReference type="InterPro" id="IPR029057">
    <property type="entry name" value="PRTase-like"/>
</dbReference>
<evidence type="ECO:0000256" key="7">
    <source>
        <dbReference type="ARBA" id="ARBA00022840"/>
    </source>
</evidence>
<feature type="binding site" evidence="11">
    <location>
        <begin position="43"/>
        <end position="45"/>
    </location>
    <ligand>
        <name>ATP</name>
        <dbReference type="ChEBI" id="CHEBI:30616"/>
    </ligand>
</feature>
<keyword evidence="3 11" id="KW-0479">Metal-binding</keyword>
<feature type="binding site" evidence="11">
    <location>
        <begin position="220"/>
        <end position="224"/>
    </location>
    <ligand>
        <name>D-ribose 5-phosphate</name>
        <dbReference type="ChEBI" id="CHEBI:78346"/>
    </ligand>
</feature>
<name>A0A0P8A989_9EURY</name>
<dbReference type="GO" id="GO:0006164">
    <property type="term" value="P:purine nucleotide biosynthetic process"/>
    <property type="evidence" value="ECO:0007669"/>
    <property type="project" value="TreeGrafter"/>
</dbReference>
<dbReference type="Gene3D" id="3.40.50.2020">
    <property type="match status" value="2"/>
</dbReference>
<feature type="binding site" evidence="11">
    <location>
        <position position="192"/>
    </location>
    <ligand>
        <name>D-ribose 5-phosphate</name>
        <dbReference type="ChEBI" id="CHEBI:78346"/>
    </ligand>
</feature>
<feature type="binding site" evidence="11">
    <location>
        <position position="128"/>
    </location>
    <ligand>
        <name>Mg(2+)</name>
        <dbReference type="ChEBI" id="CHEBI:18420"/>
        <label>1</label>
    </ligand>
</feature>
<evidence type="ECO:0000256" key="9">
    <source>
        <dbReference type="ARBA" id="ARBA00049535"/>
    </source>
</evidence>
<dbReference type="GO" id="GO:0005524">
    <property type="term" value="F:ATP binding"/>
    <property type="evidence" value="ECO:0007669"/>
    <property type="project" value="UniProtKB-KW"/>
</dbReference>
<dbReference type="PANTHER" id="PTHR10210:SF32">
    <property type="entry name" value="RIBOSE-PHOSPHATE PYROPHOSPHOKINASE 2"/>
    <property type="match status" value="1"/>
</dbReference>
<dbReference type="SMART" id="SM01400">
    <property type="entry name" value="Pribosyltran_N"/>
    <property type="match status" value="1"/>
</dbReference>
<dbReference type="Pfam" id="PF13793">
    <property type="entry name" value="Pribosyltran_N"/>
    <property type="match status" value="1"/>
</dbReference>
<feature type="binding site" evidence="11">
    <location>
        <position position="167"/>
    </location>
    <ligand>
        <name>Mg(2+)</name>
        <dbReference type="ChEBI" id="CHEBI:18420"/>
        <label>2</label>
    </ligand>
</feature>
<feature type="domain" description="Phosphoribosyltransferase" evidence="12">
    <location>
        <begin position="146"/>
        <end position="250"/>
    </location>
</feature>
<dbReference type="GO" id="GO:0016301">
    <property type="term" value="F:kinase activity"/>
    <property type="evidence" value="ECO:0007669"/>
    <property type="project" value="UniProtKB-KW"/>
</dbReference>
<dbReference type="InterPro" id="IPR005946">
    <property type="entry name" value="Rib-P_diPkinase"/>
</dbReference>
<keyword evidence="8 11" id="KW-0460">Magnesium</keyword>
<dbReference type="FunFam" id="3.40.50.2020:FF:000074">
    <property type="entry name" value="Ribose-phosphate pyrophosphokinase"/>
    <property type="match status" value="1"/>
</dbReference>
<dbReference type="SUPFAM" id="SSF53271">
    <property type="entry name" value="PRTase-like"/>
    <property type="match status" value="1"/>
</dbReference>
<keyword evidence="5 11" id="KW-0547">Nucleotide-binding</keyword>
<dbReference type="PANTHER" id="PTHR10210">
    <property type="entry name" value="RIBOSE-PHOSPHATE DIPHOSPHOKINASE FAMILY MEMBER"/>
    <property type="match status" value="1"/>
</dbReference>
<comment type="caution">
    <text evidence="14">The sequence shown here is derived from an EMBL/GenBank/DDBJ whole genome shotgun (WGS) entry which is preliminary data.</text>
</comment>